<dbReference type="GO" id="GO:0008168">
    <property type="term" value="F:methyltransferase activity"/>
    <property type="evidence" value="ECO:0007669"/>
    <property type="project" value="InterPro"/>
</dbReference>
<dbReference type="PANTHER" id="PTHR47510">
    <property type="entry name" value="REVERSE TRANSCRIPTASE DOMAIN-CONTAINING PROTEIN"/>
    <property type="match status" value="1"/>
</dbReference>
<sequence>MAARTDAAARLSQWLLSVCVLCVYLNFGDTKYSRQELLLWGSRLGDLDRAGTFNKAHIPPEILRPEGSPWIIIPEGKRRRRRRDRRQKRGCRAGVRVRLKKAPLKPALPSIFLSNARSLVNKMDEMSLINTTHRQVKDCSILIISETWLHAGVPDEAIVLTGRSVHRADRNEESGKTRGGGLCIYTNNRWCTNATVIGKHCSPDLEYIVVRCRPFYMPREFTVVIAIAVYVPPSANAKLAMTTLLTVISKLQTAHPDGVFIVAGDFNRSNLKTVLPKFQQYVTCATRGHNTLDHVYCNIREGYKAFALPHLGLSDHRSIFLIPAYRPLIQKTPPSVRYIQTWPEEATAQLQDCFERTHWDLFAQQDITTYTETVLFYIQCCINNVTVEKKISCLPNEKPWMNREVKLLLKARDDAFNSKDEGLYSKARSNLKRGIKSAKAAQKDKIESHFREGDPRRVWQGIQHLTNYKGCRRSVNNGDSQLAEELNIFFGRFEKAETGSEHTPPSLTEHPPLTLTTDDVRKVFRKVNPRKATGPDGIPGRVLRDCADQLAEVFCSIFNSSLTACTVPQCFKSALIVPVPKKTSVESLNDYRPVALTSTVMKCFERLVQQHLKSSLSPHLDQHQFAYRANRSTADAINTALHTALCHLEHPNSYVRMLFLDFSSAFNCIIPSRLVSKLQDLGINPNTCRWVQDFLTNRLQCVRLGSHCSSVLTLNTGAPQGCVLSPLLYTLYTFDCRPSHPTNVIIKFADHTTVVGLIKNNTEAAYRDEVDNLVEWCSLNNLSLNSSKTKEVILDFRKKKETDPPPLYIKGDLVERVSHFKFLGTYICQDLTWTTNITSLVKKAQQRLYFLRTLRRANLPQALLLSFYRCSIESILTHDMLVWYSSCSALDKKTLDRVVKSAQDIIRTTLPSLPDLYRNRCLRRAKGIIQDSSHPAHSLFEVLPSGRRYRTIKSHTSRLTNSFYASAIKALNSE</sequence>
<reference evidence="3" key="1">
    <citation type="submission" date="2024-04" db="EMBL/GenBank/DDBJ databases">
        <title>Salinicola lusitanus LLJ914,a marine bacterium isolated from the Okinawa Trough.</title>
        <authorList>
            <person name="Li J."/>
        </authorList>
    </citation>
    <scope>NUCLEOTIDE SEQUENCE [LARGE SCALE GENOMIC DNA]</scope>
</reference>
<dbReference type="InterPro" id="IPR043502">
    <property type="entry name" value="DNA/RNA_pol_sf"/>
</dbReference>
<dbReference type="InterPro" id="IPR000477">
    <property type="entry name" value="RT_dom"/>
</dbReference>
<dbReference type="InterPro" id="IPR015095">
    <property type="entry name" value="AlkB_hom8_N"/>
</dbReference>
<dbReference type="Proteomes" id="UP001460270">
    <property type="component" value="Unassembled WGS sequence"/>
</dbReference>
<dbReference type="Pfam" id="PF00078">
    <property type="entry name" value="RVT_1"/>
    <property type="match status" value="1"/>
</dbReference>
<organism evidence="2 3">
    <name type="scientific">Mugilogobius chulae</name>
    <name type="common">yellowstripe goby</name>
    <dbReference type="NCBI Taxonomy" id="88201"/>
    <lineage>
        <taxon>Eukaryota</taxon>
        <taxon>Metazoa</taxon>
        <taxon>Chordata</taxon>
        <taxon>Craniata</taxon>
        <taxon>Vertebrata</taxon>
        <taxon>Euteleostomi</taxon>
        <taxon>Actinopterygii</taxon>
        <taxon>Neopterygii</taxon>
        <taxon>Teleostei</taxon>
        <taxon>Neoteleostei</taxon>
        <taxon>Acanthomorphata</taxon>
        <taxon>Gobiaria</taxon>
        <taxon>Gobiiformes</taxon>
        <taxon>Gobioidei</taxon>
        <taxon>Gobiidae</taxon>
        <taxon>Gobionellinae</taxon>
        <taxon>Mugilogobius</taxon>
    </lineage>
</organism>
<dbReference type="Gene3D" id="3.60.10.10">
    <property type="entry name" value="Endonuclease/exonuclease/phosphatase"/>
    <property type="match status" value="1"/>
</dbReference>
<feature type="domain" description="Reverse transcriptase" evidence="1">
    <location>
        <begin position="560"/>
        <end position="827"/>
    </location>
</feature>
<protein>
    <recommendedName>
        <fullName evidence="1">Reverse transcriptase domain-containing protein</fullName>
    </recommendedName>
</protein>
<dbReference type="PANTHER" id="PTHR47510:SF3">
    <property type="entry name" value="ENDO_EXONUCLEASE_PHOSPHATASE DOMAIN-CONTAINING PROTEIN"/>
    <property type="match status" value="1"/>
</dbReference>
<dbReference type="InterPro" id="IPR036691">
    <property type="entry name" value="Endo/exonu/phosph_ase_sf"/>
</dbReference>
<dbReference type="Pfam" id="PF09004">
    <property type="entry name" value="ALKBH8_N"/>
    <property type="match status" value="1"/>
</dbReference>
<evidence type="ECO:0000259" key="1">
    <source>
        <dbReference type="PROSITE" id="PS50878"/>
    </source>
</evidence>
<dbReference type="SUPFAM" id="SSF56672">
    <property type="entry name" value="DNA/RNA polymerases"/>
    <property type="match status" value="1"/>
</dbReference>
<dbReference type="SUPFAM" id="SSF56219">
    <property type="entry name" value="DNase I-like"/>
    <property type="match status" value="1"/>
</dbReference>
<evidence type="ECO:0000313" key="3">
    <source>
        <dbReference type="Proteomes" id="UP001460270"/>
    </source>
</evidence>
<dbReference type="EMBL" id="JBBPFD010000010">
    <property type="protein sequence ID" value="KAK7910081.1"/>
    <property type="molecule type" value="Genomic_DNA"/>
</dbReference>
<dbReference type="CDD" id="cd01650">
    <property type="entry name" value="RT_nLTR_like"/>
    <property type="match status" value="1"/>
</dbReference>
<dbReference type="GO" id="GO:0016706">
    <property type="term" value="F:2-oxoglutarate-dependent dioxygenase activity"/>
    <property type="evidence" value="ECO:0007669"/>
    <property type="project" value="InterPro"/>
</dbReference>
<comment type="caution">
    <text evidence="2">The sequence shown here is derived from an EMBL/GenBank/DDBJ whole genome shotgun (WGS) entry which is preliminary data.</text>
</comment>
<gene>
    <name evidence="2" type="ORF">WMY93_014765</name>
</gene>
<dbReference type="PROSITE" id="PS50878">
    <property type="entry name" value="RT_POL"/>
    <property type="match status" value="1"/>
</dbReference>
<keyword evidence="3" id="KW-1185">Reference proteome</keyword>
<accession>A0AAW0NVG4</accession>
<evidence type="ECO:0000313" key="2">
    <source>
        <dbReference type="EMBL" id="KAK7910081.1"/>
    </source>
</evidence>
<proteinExistence type="predicted"/>
<dbReference type="AlphaFoldDB" id="A0AAW0NVG4"/>
<name>A0AAW0NVG4_9GOBI</name>